<feature type="domain" description="Peptidase M50" evidence="13">
    <location>
        <begin position="132"/>
        <end position="197"/>
    </location>
</feature>
<keyword evidence="7" id="KW-0378">Hydrolase</keyword>
<feature type="domain" description="Peptidase M50" evidence="13">
    <location>
        <begin position="51"/>
        <end position="113"/>
    </location>
</feature>
<dbReference type="GO" id="GO:0016020">
    <property type="term" value="C:membrane"/>
    <property type="evidence" value="ECO:0007669"/>
    <property type="project" value="UniProtKB-SubCell"/>
</dbReference>
<dbReference type="GO" id="GO:0046872">
    <property type="term" value="F:metal ion binding"/>
    <property type="evidence" value="ECO:0007669"/>
    <property type="project" value="UniProtKB-KW"/>
</dbReference>
<evidence type="ECO:0000259" key="13">
    <source>
        <dbReference type="Pfam" id="PF02163"/>
    </source>
</evidence>
<dbReference type="GO" id="GO:0008237">
    <property type="term" value="F:metallopeptidase activity"/>
    <property type="evidence" value="ECO:0007669"/>
    <property type="project" value="UniProtKB-KW"/>
</dbReference>
<dbReference type="KEGG" id="orp:MOP44_11650"/>
<feature type="transmembrane region" description="Helical" evidence="12">
    <location>
        <begin position="135"/>
        <end position="158"/>
    </location>
</feature>
<feature type="transmembrane region" description="Helical" evidence="12">
    <location>
        <begin position="99"/>
        <end position="123"/>
    </location>
</feature>
<keyword evidence="6" id="KW-0479">Metal-binding</keyword>
<evidence type="ECO:0000256" key="2">
    <source>
        <dbReference type="ARBA" id="ARBA00004141"/>
    </source>
</evidence>
<comment type="subcellular location">
    <subcellularLocation>
        <location evidence="2">Membrane</location>
        <topology evidence="2">Multi-pass membrane protein</topology>
    </subcellularLocation>
</comment>
<accession>A0A9J7BYL2</accession>
<evidence type="ECO:0000256" key="9">
    <source>
        <dbReference type="ARBA" id="ARBA00022989"/>
    </source>
</evidence>
<dbReference type="SUPFAM" id="SSF48695">
    <property type="entry name" value="Multiheme cytochromes"/>
    <property type="match status" value="1"/>
</dbReference>
<gene>
    <name evidence="14" type="ORF">MOP44_11650</name>
</gene>
<evidence type="ECO:0000313" key="14">
    <source>
        <dbReference type="EMBL" id="UWZ86573.1"/>
    </source>
</evidence>
<evidence type="ECO:0000256" key="10">
    <source>
        <dbReference type="ARBA" id="ARBA00023049"/>
    </source>
</evidence>
<evidence type="ECO:0000256" key="3">
    <source>
        <dbReference type="ARBA" id="ARBA00007931"/>
    </source>
</evidence>
<dbReference type="GO" id="GO:0006508">
    <property type="term" value="P:proteolysis"/>
    <property type="evidence" value="ECO:0007669"/>
    <property type="project" value="UniProtKB-KW"/>
</dbReference>
<protein>
    <submittedName>
        <fullName evidence="14">M50 family metallopeptidase</fullName>
    </submittedName>
</protein>
<dbReference type="InterPro" id="IPR008915">
    <property type="entry name" value="Peptidase_M50"/>
</dbReference>
<evidence type="ECO:0000256" key="8">
    <source>
        <dbReference type="ARBA" id="ARBA00022833"/>
    </source>
</evidence>
<evidence type="ECO:0000313" key="15">
    <source>
        <dbReference type="Proteomes" id="UP001059380"/>
    </source>
</evidence>
<evidence type="ECO:0000256" key="5">
    <source>
        <dbReference type="ARBA" id="ARBA00022692"/>
    </source>
</evidence>
<organism evidence="14 15">
    <name type="scientific">Occallatibacter riparius</name>
    <dbReference type="NCBI Taxonomy" id="1002689"/>
    <lineage>
        <taxon>Bacteria</taxon>
        <taxon>Pseudomonadati</taxon>
        <taxon>Acidobacteriota</taxon>
        <taxon>Terriglobia</taxon>
        <taxon>Terriglobales</taxon>
        <taxon>Acidobacteriaceae</taxon>
        <taxon>Occallatibacter</taxon>
    </lineage>
</organism>
<dbReference type="PANTHER" id="PTHR39188:SF3">
    <property type="entry name" value="STAGE IV SPORULATION PROTEIN FB"/>
    <property type="match status" value="1"/>
</dbReference>
<evidence type="ECO:0000256" key="4">
    <source>
        <dbReference type="ARBA" id="ARBA00022670"/>
    </source>
</evidence>
<evidence type="ECO:0000256" key="12">
    <source>
        <dbReference type="SAM" id="Phobius"/>
    </source>
</evidence>
<dbReference type="InterPro" id="IPR036280">
    <property type="entry name" value="Multihaem_cyt_sf"/>
</dbReference>
<name>A0A9J7BYL2_9BACT</name>
<evidence type="ECO:0000256" key="7">
    <source>
        <dbReference type="ARBA" id="ARBA00022801"/>
    </source>
</evidence>
<keyword evidence="15" id="KW-1185">Reference proteome</keyword>
<evidence type="ECO:0000256" key="6">
    <source>
        <dbReference type="ARBA" id="ARBA00022723"/>
    </source>
</evidence>
<feature type="transmembrane region" description="Helical" evidence="12">
    <location>
        <begin position="206"/>
        <end position="228"/>
    </location>
</feature>
<evidence type="ECO:0000256" key="1">
    <source>
        <dbReference type="ARBA" id="ARBA00001947"/>
    </source>
</evidence>
<keyword evidence="10" id="KW-0482">Metalloprotease</keyword>
<evidence type="ECO:0000256" key="11">
    <source>
        <dbReference type="ARBA" id="ARBA00023136"/>
    </source>
</evidence>
<proteinExistence type="inferred from homology"/>
<keyword evidence="8" id="KW-0862">Zinc</keyword>
<feature type="transmembrane region" description="Helical" evidence="12">
    <location>
        <begin position="12"/>
        <end position="34"/>
    </location>
</feature>
<dbReference type="AlphaFoldDB" id="A0A9J7BYL2"/>
<dbReference type="RefSeq" id="WP_260796211.1">
    <property type="nucleotide sequence ID" value="NZ_CP093313.1"/>
</dbReference>
<keyword evidence="5 12" id="KW-0812">Transmembrane</keyword>
<feature type="transmembrane region" description="Helical" evidence="12">
    <location>
        <begin position="179"/>
        <end position="200"/>
    </location>
</feature>
<comment type="cofactor">
    <cofactor evidence="1">
        <name>Zn(2+)</name>
        <dbReference type="ChEBI" id="CHEBI:29105"/>
    </cofactor>
</comment>
<reference evidence="14" key="1">
    <citation type="submission" date="2021-04" db="EMBL/GenBank/DDBJ databases">
        <title>Phylogenetic analysis of Acidobacteriaceae.</title>
        <authorList>
            <person name="Qiu L."/>
            <person name="Zhang Q."/>
        </authorList>
    </citation>
    <scope>NUCLEOTIDE SEQUENCE</scope>
    <source>
        <strain evidence="14">DSM 25168</strain>
    </source>
</reference>
<keyword evidence="9 12" id="KW-1133">Transmembrane helix</keyword>
<dbReference type="PANTHER" id="PTHR39188">
    <property type="entry name" value="MEMBRANE-ASSOCIATED ZINC METALLOPROTEASE M50B"/>
    <property type="match status" value="1"/>
</dbReference>
<dbReference type="CDD" id="cd06161">
    <property type="entry name" value="S2P-M50_SpoIVFB"/>
    <property type="match status" value="1"/>
</dbReference>
<feature type="transmembrane region" description="Helical" evidence="12">
    <location>
        <begin position="40"/>
        <end position="59"/>
    </location>
</feature>
<dbReference type="Pfam" id="PF02163">
    <property type="entry name" value="Peptidase_M50"/>
    <property type="match status" value="2"/>
</dbReference>
<keyword evidence="11 12" id="KW-0472">Membrane</keyword>
<comment type="similarity">
    <text evidence="3">Belongs to the peptidase M50B family.</text>
</comment>
<dbReference type="EMBL" id="CP093313">
    <property type="protein sequence ID" value="UWZ86573.1"/>
    <property type="molecule type" value="Genomic_DNA"/>
</dbReference>
<dbReference type="Proteomes" id="UP001059380">
    <property type="component" value="Chromosome"/>
</dbReference>
<sequence>MLNNIGRSTRIFRAAGIDVYLHWSWFVVAVYAIVSRGHRYSSIVWNVLEYVGLFVIVLLHEFGHSLACRQVGGRSDRIMLWPLGGAAHVVPPPRPAATLWSIAAGPLVNVALLPILGGAYMLADRGGWETTTPDAYRFLLMLLSIDVILLLFNLLPIYPLDGGQILRCLLWFIVGRGRSLMITTILSFVGAAGVLILAAWQRSGLMIAVAVFMLMSCWRGLTQARALLRAAKAPRRAGAACPSCHSAPFLGPRWVCNQCSSRFDPFESGGACPVCSAPNATTQCPDCHLRSPIEQWFAPDAARAATLETQPEHLASR</sequence>
<keyword evidence="4" id="KW-0645">Protease</keyword>